<feature type="region of interest" description="Disordered" evidence="1">
    <location>
        <begin position="156"/>
        <end position="182"/>
    </location>
</feature>
<protein>
    <submittedName>
        <fullName evidence="2">Uncharacterized protein</fullName>
    </submittedName>
</protein>
<sequence length="243" mass="26804">MSRRAAMKGQLLNSHLLNSDYGYLNSQVSDTQAINQLMTTHKENDEKPVCSKRSCSSSPFLTSKEQTVEPSLSPAVLSFQSNPFETLHRQIDALVDTLALDIRVRLGALEKRVATLEGETQCSQWSCEAVRDLLTDEIRRLRELLYCALVSGGNRMDNQMEESGRGNVKDIGGQPDGVDSELEEQSQDPSALGEDDPYISALESQIERAILAGALSNLKIAGRPPCMAPEDWLKLTNKAGRHD</sequence>
<accession>A0A165NI39</accession>
<evidence type="ECO:0000313" key="2">
    <source>
        <dbReference type="EMBL" id="KZT19674.1"/>
    </source>
</evidence>
<gene>
    <name evidence="2" type="ORF">NEOLEDRAFT_1151850</name>
</gene>
<proteinExistence type="predicted"/>
<dbReference type="OrthoDB" id="3068983at2759"/>
<dbReference type="InParanoid" id="A0A165NI39"/>
<dbReference type="EMBL" id="KV425636">
    <property type="protein sequence ID" value="KZT19674.1"/>
    <property type="molecule type" value="Genomic_DNA"/>
</dbReference>
<name>A0A165NI39_9AGAM</name>
<reference evidence="2 3" key="1">
    <citation type="journal article" date="2016" name="Mol. Biol. Evol.">
        <title>Comparative Genomics of Early-Diverging Mushroom-Forming Fungi Provides Insights into the Origins of Lignocellulose Decay Capabilities.</title>
        <authorList>
            <person name="Nagy L.G."/>
            <person name="Riley R."/>
            <person name="Tritt A."/>
            <person name="Adam C."/>
            <person name="Daum C."/>
            <person name="Floudas D."/>
            <person name="Sun H."/>
            <person name="Yadav J.S."/>
            <person name="Pangilinan J."/>
            <person name="Larsson K.H."/>
            <person name="Matsuura K."/>
            <person name="Barry K."/>
            <person name="Labutti K."/>
            <person name="Kuo R."/>
            <person name="Ohm R.A."/>
            <person name="Bhattacharya S.S."/>
            <person name="Shirouzu T."/>
            <person name="Yoshinaga Y."/>
            <person name="Martin F.M."/>
            <person name="Grigoriev I.V."/>
            <person name="Hibbett D.S."/>
        </authorList>
    </citation>
    <scope>NUCLEOTIDE SEQUENCE [LARGE SCALE GENOMIC DNA]</scope>
    <source>
        <strain evidence="2 3">HHB14362 ss-1</strain>
    </source>
</reference>
<evidence type="ECO:0000313" key="3">
    <source>
        <dbReference type="Proteomes" id="UP000076761"/>
    </source>
</evidence>
<evidence type="ECO:0000256" key="1">
    <source>
        <dbReference type="SAM" id="MobiDB-lite"/>
    </source>
</evidence>
<organism evidence="2 3">
    <name type="scientific">Neolentinus lepideus HHB14362 ss-1</name>
    <dbReference type="NCBI Taxonomy" id="1314782"/>
    <lineage>
        <taxon>Eukaryota</taxon>
        <taxon>Fungi</taxon>
        <taxon>Dikarya</taxon>
        <taxon>Basidiomycota</taxon>
        <taxon>Agaricomycotina</taxon>
        <taxon>Agaricomycetes</taxon>
        <taxon>Gloeophyllales</taxon>
        <taxon>Gloeophyllaceae</taxon>
        <taxon>Neolentinus</taxon>
    </lineage>
</organism>
<keyword evidence="3" id="KW-1185">Reference proteome</keyword>
<dbReference type="Proteomes" id="UP000076761">
    <property type="component" value="Unassembled WGS sequence"/>
</dbReference>
<dbReference type="AlphaFoldDB" id="A0A165NI39"/>